<dbReference type="UniPathway" id="UPA00143"/>
<feature type="compositionally biased region" description="Basic and acidic residues" evidence="12">
    <location>
        <begin position="195"/>
        <end position="206"/>
    </location>
</feature>
<feature type="transmembrane region" description="Helical" evidence="13">
    <location>
        <begin position="119"/>
        <end position="144"/>
    </location>
</feature>
<dbReference type="VEuPathDB" id="TriTrypDB:TcIL3000_10_5450"/>
<dbReference type="GO" id="GO:0005783">
    <property type="term" value="C:endoplasmic reticulum"/>
    <property type="evidence" value="ECO:0007669"/>
    <property type="project" value="InterPro"/>
</dbReference>
<dbReference type="InterPro" id="IPR045103">
    <property type="entry name" value="RNF5/RNF185-like"/>
</dbReference>
<evidence type="ECO:0000256" key="2">
    <source>
        <dbReference type="ARBA" id="ARBA00004308"/>
    </source>
</evidence>
<dbReference type="SUPFAM" id="SSF57850">
    <property type="entry name" value="RING/U-box"/>
    <property type="match status" value="1"/>
</dbReference>
<comment type="subcellular location">
    <subcellularLocation>
        <location evidence="2">Endomembrane system</location>
    </subcellularLocation>
</comment>
<evidence type="ECO:0000256" key="1">
    <source>
        <dbReference type="ARBA" id="ARBA00000900"/>
    </source>
</evidence>
<dbReference type="Gene3D" id="3.30.40.10">
    <property type="entry name" value="Zinc/RING finger domain, C3HC4 (zinc finger)"/>
    <property type="match status" value="1"/>
</dbReference>
<evidence type="ECO:0000256" key="7">
    <source>
        <dbReference type="ARBA" id="ARBA00022771"/>
    </source>
</evidence>
<evidence type="ECO:0000256" key="10">
    <source>
        <dbReference type="ARBA" id="ARBA00023136"/>
    </source>
</evidence>
<evidence type="ECO:0000259" key="14">
    <source>
        <dbReference type="PROSITE" id="PS50089"/>
    </source>
</evidence>
<dbReference type="EC" id="2.3.2.27" evidence="4"/>
<dbReference type="PROSITE" id="PS50089">
    <property type="entry name" value="ZF_RING_2"/>
    <property type="match status" value="1"/>
</dbReference>
<feature type="transmembrane region" description="Helical" evidence="13">
    <location>
        <begin position="208"/>
        <end position="229"/>
    </location>
</feature>
<comment type="catalytic activity">
    <reaction evidence="1">
        <text>S-ubiquitinyl-[E2 ubiquitin-conjugating enzyme]-L-cysteine + [acceptor protein]-L-lysine = [E2 ubiquitin-conjugating enzyme]-L-cysteine + N(6)-ubiquitinyl-[acceptor protein]-L-lysine.</text>
        <dbReference type="EC" id="2.3.2.27"/>
    </reaction>
</comment>
<dbReference type="GO" id="GO:0061630">
    <property type="term" value="F:ubiquitin protein ligase activity"/>
    <property type="evidence" value="ECO:0007669"/>
    <property type="project" value="UniProtKB-EC"/>
</dbReference>
<protein>
    <recommendedName>
        <fullName evidence="4">RING-type E3 ubiquitin transferase</fullName>
        <ecNumber evidence="4">2.3.2.27</ecNumber>
    </recommendedName>
</protein>
<gene>
    <name evidence="15" type="ORF">TCIL3000_10_5450</name>
</gene>
<dbReference type="Pfam" id="PF00097">
    <property type="entry name" value="zf-C3HC4"/>
    <property type="match status" value="1"/>
</dbReference>
<evidence type="ECO:0000256" key="11">
    <source>
        <dbReference type="PROSITE-ProRule" id="PRU00175"/>
    </source>
</evidence>
<keyword evidence="7 11" id="KW-0863">Zinc-finger</keyword>
<evidence type="ECO:0000313" key="15">
    <source>
        <dbReference type="EMBL" id="CCC93779.1"/>
    </source>
</evidence>
<evidence type="ECO:0000256" key="6">
    <source>
        <dbReference type="ARBA" id="ARBA00022723"/>
    </source>
</evidence>
<sequence>MHQADFSCAICYDLAKEPVVTRCGHLFCWGCLSRWLNRPEIAAAPECPVCRGRVDERVSGDIIPLYGKGKGEEAPGCASKRQHQPRPACAESFASTSTRSRPAADRAPRGTTDVTRNVFSLWGGTSFFFFSPGSLGIVLTLAWAAHHFLPWRDWAQQLSAFVASTGGISSTADTSGGDTRAFASDPGSSPRRRGRQDEDQRSHERNEAVRHVGVAMVTVFGFYIVALIASTM</sequence>
<dbReference type="SMART" id="SM00184">
    <property type="entry name" value="RING"/>
    <property type="match status" value="1"/>
</dbReference>
<dbReference type="GO" id="GO:0016567">
    <property type="term" value="P:protein ubiquitination"/>
    <property type="evidence" value="ECO:0007669"/>
    <property type="project" value="UniProtKB-UniPathway"/>
</dbReference>
<keyword evidence="10 13" id="KW-0472">Membrane</keyword>
<dbReference type="PROSITE" id="PS00518">
    <property type="entry name" value="ZF_RING_1"/>
    <property type="match status" value="1"/>
</dbReference>
<dbReference type="GO" id="GO:0008270">
    <property type="term" value="F:zinc ion binding"/>
    <property type="evidence" value="ECO:0007669"/>
    <property type="project" value="UniProtKB-KW"/>
</dbReference>
<evidence type="ECO:0000256" key="3">
    <source>
        <dbReference type="ARBA" id="ARBA00004906"/>
    </source>
</evidence>
<accession>G0UWL3</accession>
<evidence type="ECO:0000256" key="9">
    <source>
        <dbReference type="ARBA" id="ARBA00022833"/>
    </source>
</evidence>
<feature type="region of interest" description="Disordered" evidence="12">
    <location>
        <begin position="169"/>
        <end position="206"/>
    </location>
</feature>
<keyword evidence="13" id="KW-0812">Transmembrane</keyword>
<keyword evidence="5" id="KW-0808">Transferase</keyword>
<reference evidence="15" key="1">
    <citation type="journal article" date="2012" name="Proc. Natl. Acad. Sci. U.S.A.">
        <title>Antigenic diversity is generated by distinct evolutionary mechanisms in African trypanosome species.</title>
        <authorList>
            <person name="Jackson A.P."/>
            <person name="Berry A."/>
            <person name="Aslett M."/>
            <person name="Allison H.C."/>
            <person name="Burton P."/>
            <person name="Vavrova-Anderson J."/>
            <person name="Brown R."/>
            <person name="Browne H."/>
            <person name="Corton N."/>
            <person name="Hauser H."/>
            <person name="Gamble J."/>
            <person name="Gilderthorp R."/>
            <person name="Marcello L."/>
            <person name="McQuillan J."/>
            <person name="Otto T.D."/>
            <person name="Quail M.A."/>
            <person name="Sanders M.J."/>
            <person name="van Tonder A."/>
            <person name="Ginger M.L."/>
            <person name="Field M.C."/>
            <person name="Barry J.D."/>
            <person name="Hertz-Fowler C."/>
            <person name="Berriman M."/>
        </authorList>
    </citation>
    <scope>NUCLEOTIDE SEQUENCE</scope>
    <source>
        <strain evidence="15">IL3000</strain>
    </source>
</reference>
<evidence type="ECO:0000256" key="8">
    <source>
        <dbReference type="ARBA" id="ARBA00022786"/>
    </source>
</evidence>
<evidence type="ECO:0000256" key="12">
    <source>
        <dbReference type="SAM" id="MobiDB-lite"/>
    </source>
</evidence>
<dbReference type="EMBL" id="HE575323">
    <property type="protein sequence ID" value="CCC93779.1"/>
    <property type="molecule type" value="Genomic_DNA"/>
</dbReference>
<dbReference type="InterPro" id="IPR001841">
    <property type="entry name" value="Znf_RING"/>
</dbReference>
<dbReference type="CDD" id="cd16534">
    <property type="entry name" value="RING-HC_RNF5-like"/>
    <property type="match status" value="1"/>
</dbReference>
<dbReference type="GO" id="GO:0006511">
    <property type="term" value="P:ubiquitin-dependent protein catabolic process"/>
    <property type="evidence" value="ECO:0007669"/>
    <property type="project" value="InterPro"/>
</dbReference>
<feature type="domain" description="RING-type" evidence="14">
    <location>
        <begin position="8"/>
        <end position="51"/>
    </location>
</feature>
<feature type="region of interest" description="Disordered" evidence="12">
    <location>
        <begin position="70"/>
        <end position="110"/>
    </location>
</feature>
<evidence type="ECO:0000256" key="4">
    <source>
        <dbReference type="ARBA" id="ARBA00012483"/>
    </source>
</evidence>
<evidence type="ECO:0000256" key="13">
    <source>
        <dbReference type="SAM" id="Phobius"/>
    </source>
</evidence>
<dbReference type="InterPro" id="IPR013083">
    <property type="entry name" value="Znf_RING/FYVE/PHD"/>
</dbReference>
<keyword evidence="13" id="KW-1133">Transmembrane helix</keyword>
<organism evidence="15">
    <name type="scientific">Trypanosoma congolense (strain IL3000)</name>
    <dbReference type="NCBI Taxonomy" id="1068625"/>
    <lineage>
        <taxon>Eukaryota</taxon>
        <taxon>Discoba</taxon>
        <taxon>Euglenozoa</taxon>
        <taxon>Kinetoplastea</taxon>
        <taxon>Metakinetoplastina</taxon>
        <taxon>Trypanosomatida</taxon>
        <taxon>Trypanosomatidae</taxon>
        <taxon>Trypanosoma</taxon>
        <taxon>Nannomonas</taxon>
    </lineage>
</organism>
<comment type="pathway">
    <text evidence="3">Protein modification; protein ubiquitination.</text>
</comment>
<proteinExistence type="predicted"/>
<dbReference type="AlphaFoldDB" id="G0UWL3"/>
<keyword evidence="8" id="KW-0833">Ubl conjugation pathway</keyword>
<name>G0UWL3_TRYCI</name>
<evidence type="ECO:0000256" key="5">
    <source>
        <dbReference type="ARBA" id="ARBA00022679"/>
    </source>
</evidence>
<dbReference type="InterPro" id="IPR018957">
    <property type="entry name" value="Znf_C3HC4_RING-type"/>
</dbReference>
<dbReference type="InterPro" id="IPR017907">
    <property type="entry name" value="Znf_RING_CS"/>
</dbReference>
<dbReference type="PANTHER" id="PTHR12313">
    <property type="entry name" value="E3 UBIQUITIN-PROTEIN LIGASE RNF5-RELATED"/>
    <property type="match status" value="1"/>
</dbReference>
<keyword evidence="9" id="KW-0862">Zinc</keyword>
<keyword evidence="6" id="KW-0479">Metal-binding</keyword>